<gene>
    <name evidence="2" type="ORF">A4X09_0g551</name>
</gene>
<dbReference type="AlphaFoldDB" id="A0A8X7T7G7"/>
<evidence type="ECO:0000313" key="3">
    <source>
        <dbReference type="Proteomes" id="UP000078113"/>
    </source>
</evidence>
<feature type="chain" id="PRO_5036447260" evidence="1">
    <location>
        <begin position="21"/>
        <end position="116"/>
    </location>
</feature>
<evidence type="ECO:0000313" key="2">
    <source>
        <dbReference type="EMBL" id="KAE8271782.1"/>
    </source>
</evidence>
<comment type="caution">
    <text evidence="2">The sequence shown here is derived from an EMBL/GenBank/DDBJ whole genome shotgun (WGS) entry which is preliminary data.</text>
</comment>
<evidence type="ECO:0000256" key="1">
    <source>
        <dbReference type="SAM" id="SignalP"/>
    </source>
</evidence>
<accession>A0A8X7T7G7</accession>
<keyword evidence="3" id="KW-1185">Reference proteome</keyword>
<feature type="signal peptide" evidence="1">
    <location>
        <begin position="1"/>
        <end position="20"/>
    </location>
</feature>
<dbReference type="EMBL" id="LWDG02000010">
    <property type="protein sequence ID" value="KAE8271782.1"/>
    <property type="molecule type" value="Genomic_DNA"/>
</dbReference>
<organism evidence="2 3">
    <name type="scientific">Tilletia walkeri</name>
    <dbReference type="NCBI Taxonomy" id="117179"/>
    <lineage>
        <taxon>Eukaryota</taxon>
        <taxon>Fungi</taxon>
        <taxon>Dikarya</taxon>
        <taxon>Basidiomycota</taxon>
        <taxon>Ustilaginomycotina</taxon>
        <taxon>Exobasidiomycetes</taxon>
        <taxon>Tilletiales</taxon>
        <taxon>Tilletiaceae</taxon>
        <taxon>Tilletia</taxon>
    </lineage>
</organism>
<dbReference type="Proteomes" id="UP000078113">
    <property type="component" value="Unassembled WGS sequence"/>
</dbReference>
<proteinExistence type="predicted"/>
<protein>
    <submittedName>
        <fullName evidence="2">Uncharacterized protein</fullName>
    </submittedName>
</protein>
<reference evidence="2" key="1">
    <citation type="submission" date="2016-04" db="EMBL/GenBank/DDBJ databases">
        <authorList>
            <person name="Nguyen H.D."/>
            <person name="Samba Siva P."/>
            <person name="Cullis J."/>
            <person name="Levesque C.A."/>
            <person name="Hambleton S."/>
        </authorList>
    </citation>
    <scope>NUCLEOTIDE SEQUENCE</scope>
    <source>
        <strain evidence="2">DAOMC 236422</strain>
    </source>
</reference>
<sequence length="116" mass="12596">MRVFLFTVLFFTLFCQMALAVAPGAPAHIHDMFAAKEAAAAKVKALTTSAAQSASGLSSVASSVQDLHARAARRQILKQQAIKREQTRRAANLTVGTNKRFALRRRSNSIARVLSQ</sequence>
<reference evidence="2" key="2">
    <citation type="journal article" date="2019" name="IMA Fungus">
        <title>Genome sequencing and comparison of five Tilletia species to identify candidate genes for the detection of regulated species infecting wheat.</title>
        <authorList>
            <person name="Nguyen H.D.T."/>
            <person name="Sultana T."/>
            <person name="Kesanakurti P."/>
            <person name="Hambleton S."/>
        </authorList>
    </citation>
    <scope>NUCLEOTIDE SEQUENCE</scope>
    <source>
        <strain evidence="2">DAOMC 236422</strain>
    </source>
</reference>
<keyword evidence="1" id="KW-0732">Signal</keyword>
<name>A0A8X7T7G7_9BASI</name>